<dbReference type="InterPro" id="IPR016009">
    <property type="entry name" value="tRNA_MeTrfase_TRMD/TRM10"/>
</dbReference>
<comment type="catalytic activity">
    <reaction evidence="14 15 17">
        <text>guanosine(37) in tRNA + S-adenosyl-L-methionine = N(1)-methylguanosine(37) in tRNA + S-adenosyl-L-homocysteine + H(+)</text>
        <dbReference type="Rhea" id="RHEA:36899"/>
        <dbReference type="Rhea" id="RHEA-COMP:10145"/>
        <dbReference type="Rhea" id="RHEA-COMP:10147"/>
        <dbReference type="ChEBI" id="CHEBI:15378"/>
        <dbReference type="ChEBI" id="CHEBI:57856"/>
        <dbReference type="ChEBI" id="CHEBI:59789"/>
        <dbReference type="ChEBI" id="CHEBI:73542"/>
        <dbReference type="ChEBI" id="CHEBI:74269"/>
        <dbReference type="EC" id="2.1.1.228"/>
    </reaction>
</comment>
<dbReference type="NCBIfam" id="TIGR00088">
    <property type="entry name" value="trmD"/>
    <property type="match status" value="1"/>
</dbReference>
<organism evidence="19 20">
    <name type="scientific">Candidatus Dojkabacteria bacterium</name>
    <dbReference type="NCBI Taxonomy" id="2099670"/>
    <lineage>
        <taxon>Bacteria</taxon>
        <taxon>Candidatus Dojkabacteria</taxon>
    </lineage>
</organism>
<comment type="similarity">
    <text evidence="3 15 17">Belongs to the RNA methyltransferase TrmD family.</text>
</comment>
<evidence type="ECO:0000256" key="17">
    <source>
        <dbReference type="RuleBase" id="RU003464"/>
    </source>
</evidence>
<evidence type="ECO:0000256" key="14">
    <source>
        <dbReference type="ARBA" id="ARBA00047783"/>
    </source>
</evidence>
<dbReference type="InterPro" id="IPR023148">
    <property type="entry name" value="tRNA_m1G_MeTrfase_C_sf"/>
</dbReference>
<dbReference type="Pfam" id="PF01746">
    <property type="entry name" value="tRNA_m1G_MT"/>
    <property type="match status" value="1"/>
</dbReference>
<keyword evidence="10 15" id="KW-0949">S-adenosyl-L-methionine</keyword>
<comment type="caution">
    <text evidence="19">The sequence shown here is derived from an EMBL/GenBank/DDBJ whole genome shotgun (WGS) entry which is preliminary data.</text>
</comment>
<keyword evidence="9 15" id="KW-0808">Transferase</keyword>
<dbReference type="NCBIfam" id="NF000648">
    <property type="entry name" value="PRK00026.1"/>
    <property type="match status" value="1"/>
</dbReference>
<dbReference type="HAMAP" id="MF_00605">
    <property type="entry name" value="TrmD"/>
    <property type="match status" value="1"/>
</dbReference>
<comment type="subunit">
    <text evidence="4 15 17">Homodimer.</text>
</comment>
<evidence type="ECO:0000256" key="2">
    <source>
        <dbReference type="ARBA" id="ARBA00004496"/>
    </source>
</evidence>
<evidence type="ECO:0000256" key="16">
    <source>
        <dbReference type="PIRSR" id="PIRSR000386-1"/>
    </source>
</evidence>
<evidence type="ECO:0000259" key="18">
    <source>
        <dbReference type="Pfam" id="PF01746"/>
    </source>
</evidence>
<evidence type="ECO:0000256" key="3">
    <source>
        <dbReference type="ARBA" id="ARBA00007630"/>
    </source>
</evidence>
<dbReference type="InterPro" id="IPR029026">
    <property type="entry name" value="tRNA_m1G_MTases_N"/>
</dbReference>
<dbReference type="EMBL" id="JAGQLH010000119">
    <property type="protein sequence ID" value="MCA9386295.1"/>
    <property type="molecule type" value="Genomic_DNA"/>
</dbReference>
<name>A0A955LA08_9BACT</name>
<dbReference type="GO" id="GO:0052906">
    <property type="term" value="F:tRNA (guanine(37)-N1)-methyltransferase activity"/>
    <property type="evidence" value="ECO:0007669"/>
    <property type="project" value="UniProtKB-UniRule"/>
</dbReference>
<dbReference type="PANTHER" id="PTHR46417">
    <property type="entry name" value="TRNA (GUANINE-N(1)-)-METHYLTRANSFERASE"/>
    <property type="match status" value="1"/>
</dbReference>
<dbReference type="EC" id="2.1.1.228" evidence="5 15"/>
<evidence type="ECO:0000256" key="8">
    <source>
        <dbReference type="ARBA" id="ARBA00022603"/>
    </source>
</evidence>
<dbReference type="PANTHER" id="PTHR46417:SF1">
    <property type="entry name" value="TRNA (GUANINE-N(1)-)-METHYLTRANSFERASE"/>
    <property type="match status" value="1"/>
</dbReference>
<comment type="function">
    <text evidence="1 15 17">Specifically methylates guanosine-37 in various tRNAs.</text>
</comment>
<reference evidence="19" key="2">
    <citation type="journal article" date="2021" name="Microbiome">
        <title>Successional dynamics and alternative stable states in a saline activated sludge microbial community over 9 years.</title>
        <authorList>
            <person name="Wang Y."/>
            <person name="Ye J."/>
            <person name="Ju F."/>
            <person name="Liu L."/>
            <person name="Boyd J.A."/>
            <person name="Deng Y."/>
            <person name="Parks D.H."/>
            <person name="Jiang X."/>
            <person name="Yin X."/>
            <person name="Woodcroft B.J."/>
            <person name="Tyson G.W."/>
            <person name="Hugenholtz P."/>
            <person name="Polz M.F."/>
            <person name="Zhang T."/>
        </authorList>
    </citation>
    <scope>NUCLEOTIDE SEQUENCE</scope>
    <source>
        <strain evidence="19">HKST-UBA11</strain>
    </source>
</reference>
<evidence type="ECO:0000256" key="9">
    <source>
        <dbReference type="ARBA" id="ARBA00022679"/>
    </source>
</evidence>
<evidence type="ECO:0000313" key="19">
    <source>
        <dbReference type="EMBL" id="MCA9386295.1"/>
    </source>
</evidence>
<keyword evidence="11 15" id="KW-0819">tRNA processing</keyword>
<dbReference type="GO" id="GO:0005829">
    <property type="term" value="C:cytosol"/>
    <property type="evidence" value="ECO:0007669"/>
    <property type="project" value="TreeGrafter"/>
</dbReference>
<dbReference type="FunFam" id="3.40.1280.10:FF:000001">
    <property type="entry name" value="tRNA (guanine-N(1)-)-methyltransferase"/>
    <property type="match status" value="1"/>
</dbReference>
<dbReference type="InterPro" id="IPR029028">
    <property type="entry name" value="Alpha/beta_knot_MTases"/>
</dbReference>
<dbReference type="InterPro" id="IPR002649">
    <property type="entry name" value="tRNA_m1G_MeTrfase_TrmD"/>
</dbReference>
<proteinExistence type="inferred from homology"/>
<evidence type="ECO:0000256" key="13">
    <source>
        <dbReference type="ARBA" id="ARBA00033392"/>
    </source>
</evidence>
<accession>A0A955LA08</accession>
<evidence type="ECO:0000313" key="20">
    <source>
        <dbReference type="Proteomes" id="UP000754563"/>
    </source>
</evidence>
<feature type="binding site" evidence="15 16">
    <location>
        <position position="110"/>
    </location>
    <ligand>
        <name>S-adenosyl-L-methionine</name>
        <dbReference type="ChEBI" id="CHEBI:59789"/>
    </ligand>
</feature>
<evidence type="ECO:0000256" key="15">
    <source>
        <dbReference type="HAMAP-Rule" id="MF_00605"/>
    </source>
</evidence>
<dbReference type="Gene3D" id="1.10.1270.20">
    <property type="entry name" value="tRNA(m1g37)methyltransferase, domain 2"/>
    <property type="match status" value="1"/>
</dbReference>
<feature type="domain" description="tRNA methyltransferase TRMD/TRM10-type" evidence="18">
    <location>
        <begin position="1"/>
        <end position="217"/>
    </location>
</feature>
<sequence>MNIDIITLFPGMYDGFLSESIIKKALDKKLFTITLHNLRDWGTGSYKQVDDTPFGGGAGMVLMAEPIQACLDELRTNESYVIALTAKGTQFTQSKAKIFSKKQHIILLAGHYEGFDQRVLDFMVDESISIGNYVLTGGELPSMVVSDAIVRLLPGVLGNENSPITDSFYTDDTTRQHPQYTRPSLLELTDGREISVPDVLLSGHHQNIERWRLENTKE</sequence>
<evidence type="ECO:0000256" key="11">
    <source>
        <dbReference type="ARBA" id="ARBA00022694"/>
    </source>
</evidence>
<dbReference type="SUPFAM" id="SSF75217">
    <property type="entry name" value="alpha/beta knot"/>
    <property type="match status" value="1"/>
</dbReference>
<evidence type="ECO:0000256" key="7">
    <source>
        <dbReference type="ARBA" id="ARBA00022490"/>
    </source>
</evidence>
<comment type="subcellular location">
    <subcellularLocation>
        <location evidence="2 15 17">Cytoplasm</location>
    </subcellularLocation>
</comment>
<dbReference type="CDD" id="cd18080">
    <property type="entry name" value="TrmD-like"/>
    <property type="match status" value="1"/>
</dbReference>
<evidence type="ECO:0000256" key="12">
    <source>
        <dbReference type="ARBA" id="ARBA00029736"/>
    </source>
</evidence>
<gene>
    <name evidence="15 19" type="primary">trmD</name>
    <name evidence="19" type="ORF">KC717_06645</name>
</gene>
<dbReference type="PIRSF" id="PIRSF000386">
    <property type="entry name" value="tRNA_mtase"/>
    <property type="match status" value="1"/>
</dbReference>
<evidence type="ECO:0000256" key="10">
    <source>
        <dbReference type="ARBA" id="ARBA00022691"/>
    </source>
</evidence>
<evidence type="ECO:0000256" key="4">
    <source>
        <dbReference type="ARBA" id="ARBA00011738"/>
    </source>
</evidence>
<evidence type="ECO:0000256" key="6">
    <source>
        <dbReference type="ARBA" id="ARBA00014679"/>
    </source>
</evidence>
<evidence type="ECO:0000256" key="5">
    <source>
        <dbReference type="ARBA" id="ARBA00012807"/>
    </source>
</evidence>
<keyword evidence="7 15" id="KW-0963">Cytoplasm</keyword>
<feature type="binding site" evidence="15 16">
    <location>
        <begin position="130"/>
        <end position="135"/>
    </location>
    <ligand>
        <name>S-adenosyl-L-methionine</name>
        <dbReference type="ChEBI" id="CHEBI:59789"/>
    </ligand>
</feature>
<dbReference type="Proteomes" id="UP000754563">
    <property type="component" value="Unassembled WGS sequence"/>
</dbReference>
<dbReference type="AlphaFoldDB" id="A0A955LA08"/>
<reference evidence="19" key="1">
    <citation type="submission" date="2020-04" db="EMBL/GenBank/DDBJ databases">
        <authorList>
            <person name="Zhang T."/>
        </authorList>
    </citation>
    <scope>NUCLEOTIDE SEQUENCE</scope>
    <source>
        <strain evidence="19">HKST-UBA11</strain>
    </source>
</reference>
<dbReference type="GO" id="GO:0002939">
    <property type="term" value="P:tRNA N1-guanine methylation"/>
    <property type="evidence" value="ECO:0007669"/>
    <property type="project" value="TreeGrafter"/>
</dbReference>
<dbReference type="Gene3D" id="3.40.1280.10">
    <property type="match status" value="1"/>
</dbReference>
<protein>
    <recommendedName>
        <fullName evidence="6 15">tRNA (guanine-N(1)-)-methyltransferase</fullName>
        <ecNumber evidence="5 15">2.1.1.228</ecNumber>
    </recommendedName>
    <alternativeName>
        <fullName evidence="12 15">M1G-methyltransferase</fullName>
    </alternativeName>
    <alternativeName>
        <fullName evidence="13 15">tRNA [GM37] methyltransferase</fullName>
    </alternativeName>
</protein>
<evidence type="ECO:0000256" key="1">
    <source>
        <dbReference type="ARBA" id="ARBA00002634"/>
    </source>
</evidence>
<keyword evidence="8 15" id="KW-0489">Methyltransferase</keyword>